<dbReference type="InParanoid" id="A0A672JNL0"/>
<dbReference type="AlphaFoldDB" id="A0A672JNL0"/>
<reference evidence="3" key="2">
    <citation type="submission" date="2025-08" db="UniProtKB">
        <authorList>
            <consortium name="Ensembl"/>
        </authorList>
    </citation>
    <scope>IDENTIFICATION</scope>
</reference>
<reference evidence="3" key="3">
    <citation type="submission" date="2025-09" db="UniProtKB">
        <authorList>
            <consortium name="Ensembl"/>
        </authorList>
    </citation>
    <scope>IDENTIFICATION</scope>
</reference>
<name>A0A672JNL0_SALFA</name>
<dbReference type="InterPro" id="IPR014752">
    <property type="entry name" value="Arrestin-like_C"/>
</dbReference>
<evidence type="ECO:0000256" key="1">
    <source>
        <dbReference type="ARBA" id="ARBA00005298"/>
    </source>
</evidence>
<dbReference type="Gene3D" id="2.60.40.640">
    <property type="match status" value="1"/>
</dbReference>
<dbReference type="GO" id="GO:0007399">
    <property type="term" value="P:nervous system development"/>
    <property type="evidence" value="ECO:0007669"/>
    <property type="project" value="UniProtKB-ARBA"/>
</dbReference>
<keyword evidence="4" id="KW-1185">Reference proteome</keyword>
<proteinExistence type="inferred from homology"/>
<dbReference type="SUPFAM" id="SSF81296">
    <property type="entry name" value="E set domains"/>
    <property type="match status" value="1"/>
</dbReference>
<sequence length="106" mass="11698">MGVGVSHTFKKYNMAPFKNLKLTLEALNQQGTYSEGDTVIGTLSFNLKSDTKVKSISVKAKGDAKVEWKEDSGNSTTHYKGHVRYFKLKQDLVAKDTGGKSSSYKC</sequence>
<dbReference type="InterPro" id="IPR014756">
    <property type="entry name" value="Ig_E-set"/>
</dbReference>
<comment type="similarity">
    <text evidence="1">Belongs to the arrestin family.</text>
</comment>
<evidence type="ECO:0000313" key="4">
    <source>
        <dbReference type="Proteomes" id="UP000472267"/>
    </source>
</evidence>
<feature type="domain" description="Arrestin-like N-terminal" evidence="2">
    <location>
        <begin position="28"/>
        <end position="99"/>
    </location>
</feature>
<reference evidence="3" key="1">
    <citation type="submission" date="2019-06" db="EMBL/GenBank/DDBJ databases">
        <authorList>
            <consortium name="Wellcome Sanger Institute Data Sharing"/>
        </authorList>
    </citation>
    <scope>NUCLEOTIDE SEQUENCE [LARGE SCALE GENOMIC DNA]</scope>
</reference>
<evidence type="ECO:0000259" key="2">
    <source>
        <dbReference type="Pfam" id="PF00339"/>
    </source>
</evidence>
<dbReference type="Proteomes" id="UP000472267">
    <property type="component" value="Chromosome 12"/>
</dbReference>
<dbReference type="InterPro" id="IPR011021">
    <property type="entry name" value="Arrestin-like_N"/>
</dbReference>
<organism evidence="3 4">
    <name type="scientific">Salarias fasciatus</name>
    <name type="common">Jewelled blenny</name>
    <name type="synonym">Blennius fasciatus</name>
    <dbReference type="NCBI Taxonomy" id="181472"/>
    <lineage>
        <taxon>Eukaryota</taxon>
        <taxon>Metazoa</taxon>
        <taxon>Chordata</taxon>
        <taxon>Craniata</taxon>
        <taxon>Vertebrata</taxon>
        <taxon>Euteleostomi</taxon>
        <taxon>Actinopterygii</taxon>
        <taxon>Neopterygii</taxon>
        <taxon>Teleostei</taxon>
        <taxon>Neoteleostei</taxon>
        <taxon>Acanthomorphata</taxon>
        <taxon>Ovalentaria</taxon>
        <taxon>Blenniimorphae</taxon>
        <taxon>Blenniiformes</taxon>
        <taxon>Blennioidei</taxon>
        <taxon>Blenniidae</taxon>
        <taxon>Salariinae</taxon>
        <taxon>Salarias</taxon>
    </lineage>
</organism>
<protein>
    <recommendedName>
        <fullName evidence="2">Arrestin-like N-terminal domain-containing protein</fullName>
    </recommendedName>
</protein>
<accession>A0A672JNL0</accession>
<dbReference type="Ensembl" id="ENSSFAT00005056463.1">
    <property type="protein sequence ID" value="ENSSFAP00005054777.1"/>
    <property type="gene ID" value="ENSSFAG00005026046.1"/>
</dbReference>
<evidence type="ECO:0000313" key="3">
    <source>
        <dbReference type="Ensembl" id="ENSSFAP00005054777.1"/>
    </source>
</evidence>
<dbReference type="Pfam" id="PF00339">
    <property type="entry name" value="Arrestin_N"/>
    <property type="match status" value="1"/>
</dbReference>